<accession>S4PM92</accession>
<feature type="compositionally biased region" description="Basic and acidic residues" evidence="1">
    <location>
        <begin position="22"/>
        <end position="43"/>
    </location>
</feature>
<name>S4PM92_9NEOP</name>
<reference evidence="2" key="2">
    <citation type="submission" date="2013-05" db="EMBL/GenBank/DDBJ databases">
        <authorList>
            <person name="Carter J.-M."/>
            <person name="Baker S.C."/>
            <person name="Pink R."/>
            <person name="Carter D.R.F."/>
            <person name="Collins A."/>
            <person name="Tomlin J."/>
            <person name="Gibbs M."/>
            <person name="Breuker C.J."/>
        </authorList>
    </citation>
    <scope>NUCLEOTIDE SEQUENCE</scope>
    <source>
        <tissue evidence="2">Ovary</tissue>
    </source>
</reference>
<protein>
    <submittedName>
        <fullName evidence="2">Uncharacterized protein</fullName>
    </submittedName>
</protein>
<sequence length="68" mass="7895">NRSRGQFLKDNGYKDVVSNGSRESDSTDVVHNRNSDISLDRNRNRAEDKVASKLLQRKLAAYRKLQRF</sequence>
<evidence type="ECO:0000256" key="1">
    <source>
        <dbReference type="SAM" id="MobiDB-lite"/>
    </source>
</evidence>
<reference evidence="2" key="1">
    <citation type="journal article" date="2013" name="BMC Genomics">
        <title>Unscrambling butterfly oogenesis.</title>
        <authorList>
            <person name="Carter J.M."/>
            <person name="Baker S.C."/>
            <person name="Pink R."/>
            <person name="Carter D.R."/>
            <person name="Collins A."/>
            <person name="Tomlin J."/>
            <person name="Gibbs M."/>
            <person name="Breuker C.J."/>
        </authorList>
    </citation>
    <scope>NUCLEOTIDE SEQUENCE</scope>
    <source>
        <tissue evidence="2">Ovary</tissue>
    </source>
</reference>
<organism evidence="2">
    <name type="scientific">Pararge aegeria</name>
    <name type="common">speckled wood butterfly</name>
    <dbReference type="NCBI Taxonomy" id="116150"/>
    <lineage>
        <taxon>Eukaryota</taxon>
        <taxon>Metazoa</taxon>
        <taxon>Ecdysozoa</taxon>
        <taxon>Arthropoda</taxon>
        <taxon>Hexapoda</taxon>
        <taxon>Insecta</taxon>
        <taxon>Pterygota</taxon>
        <taxon>Neoptera</taxon>
        <taxon>Endopterygota</taxon>
        <taxon>Lepidoptera</taxon>
        <taxon>Glossata</taxon>
        <taxon>Ditrysia</taxon>
        <taxon>Papilionoidea</taxon>
        <taxon>Nymphalidae</taxon>
        <taxon>Satyrinae</taxon>
        <taxon>Satyrini</taxon>
        <taxon>Parargina</taxon>
        <taxon>Pararge</taxon>
    </lineage>
</organism>
<feature type="non-terminal residue" evidence="2">
    <location>
        <position position="1"/>
    </location>
</feature>
<dbReference type="EMBL" id="GAIX01001477">
    <property type="protein sequence ID" value="JAA91083.1"/>
    <property type="molecule type" value="Transcribed_RNA"/>
</dbReference>
<evidence type="ECO:0000313" key="2">
    <source>
        <dbReference type="EMBL" id="JAA91083.1"/>
    </source>
</evidence>
<feature type="region of interest" description="Disordered" evidence="1">
    <location>
        <begin position="1"/>
        <end position="43"/>
    </location>
</feature>
<dbReference type="AlphaFoldDB" id="S4PM92"/>
<proteinExistence type="predicted"/>